<organism evidence="12 13">
    <name type="scientific">Cyclocybe aegerita</name>
    <name type="common">Black poplar mushroom</name>
    <name type="synonym">Agrocybe aegerita</name>
    <dbReference type="NCBI Taxonomy" id="1973307"/>
    <lineage>
        <taxon>Eukaryota</taxon>
        <taxon>Fungi</taxon>
        <taxon>Dikarya</taxon>
        <taxon>Basidiomycota</taxon>
        <taxon>Agaricomycotina</taxon>
        <taxon>Agaricomycetes</taxon>
        <taxon>Agaricomycetidae</taxon>
        <taxon>Agaricales</taxon>
        <taxon>Agaricineae</taxon>
        <taxon>Bolbitiaceae</taxon>
        <taxon>Cyclocybe</taxon>
    </lineage>
</organism>
<dbReference type="GO" id="GO:0003887">
    <property type="term" value="F:DNA-directed DNA polymerase activity"/>
    <property type="evidence" value="ECO:0007669"/>
    <property type="project" value="UniProtKB-KW"/>
</dbReference>
<gene>
    <name evidence="12" type="ORF">AAE3_LOCUS12409</name>
</gene>
<evidence type="ECO:0000313" key="12">
    <source>
        <dbReference type="EMBL" id="CAA7270188.1"/>
    </source>
</evidence>
<name>A0A8S0WBV6_CYCAE</name>
<dbReference type="GO" id="GO:0004519">
    <property type="term" value="F:endonuclease activity"/>
    <property type="evidence" value="ECO:0007669"/>
    <property type="project" value="UniProtKB-KW"/>
</dbReference>
<keyword evidence="9" id="KW-0808">Transferase</keyword>
<evidence type="ECO:0000256" key="4">
    <source>
        <dbReference type="ARBA" id="ARBA00022759"/>
    </source>
</evidence>
<evidence type="ECO:0000256" key="3">
    <source>
        <dbReference type="ARBA" id="ARBA00022723"/>
    </source>
</evidence>
<dbReference type="InterPro" id="IPR025724">
    <property type="entry name" value="GAG-pre-integrase_dom"/>
</dbReference>
<evidence type="ECO:0000256" key="1">
    <source>
        <dbReference type="ARBA" id="ARBA00022695"/>
    </source>
</evidence>
<dbReference type="EMBL" id="CACVBS010000086">
    <property type="protein sequence ID" value="CAA7270188.1"/>
    <property type="molecule type" value="Genomic_DNA"/>
</dbReference>
<keyword evidence="1" id="KW-0548">Nucleotidyltransferase</keyword>
<keyword evidence="10" id="KW-0233">DNA recombination</keyword>
<dbReference type="Proteomes" id="UP000467700">
    <property type="component" value="Unassembled WGS sequence"/>
</dbReference>
<evidence type="ECO:0000259" key="11">
    <source>
        <dbReference type="Pfam" id="PF13976"/>
    </source>
</evidence>
<evidence type="ECO:0000256" key="5">
    <source>
        <dbReference type="ARBA" id="ARBA00022801"/>
    </source>
</evidence>
<dbReference type="OrthoDB" id="3024641at2759"/>
<evidence type="ECO:0000256" key="10">
    <source>
        <dbReference type="ARBA" id="ARBA00023172"/>
    </source>
</evidence>
<dbReference type="AlphaFoldDB" id="A0A8S0WBV6"/>
<dbReference type="GO" id="GO:0046872">
    <property type="term" value="F:metal ion binding"/>
    <property type="evidence" value="ECO:0007669"/>
    <property type="project" value="UniProtKB-KW"/>
</dbReference>
<protein>
    <recommendedName>
        <fullName evidence="11">GAG-pre-integrase domain-containing protein</fullName>
    </recommendedName>
</protein>
<feature type="domain" description="GAG-pre-integrase" evidence="11">
    <location>
        <begin position="55"/>
        <end position="121"/>
    </location>
</feature>
<comment type="caution">
    <text evidence="12">The sequence shown here is derived from an EMBL/GenBank/DDBJ whole genome shotgun (WGS) entry which is preliminary data.</text>
</comment>
<dbReference type="GO" id="GO:0003964">
    <property type="term" value="F:RNA-directed DNA polymerase activity"/>
    <property type="evidence" value="ECO:0007669"/>
    <property type="project" value="UniProtKB-KW"/>
</dbReference>
<dbReference type="PANTHER" id="PTHR42648">
    <property type="entry name" value="TRANSPOSASE, PUTATIVE-RELATED"/>
    <property type="match status" value="1"/>
</dbReference>
<dbReference type="PANTHER" id="PTHR42648:SF11">
    <property type="entry name" value="TRANSPOSON TY4-P GAG-POL POLYPROTEIN"/>
    <property type="match status" value="1"/>
</dbReference>
<evidence type="ECO:0000256" key="8">
    <source>
        <dbReference type="ARBA" id="ARBA00022918"/>
    </source>
</evidence>
<keyword evidence="9" id="KW-0239">DNA-directed DNA polymerase</keyword>
<dbReference type="GO" id="GO:0015074">
    <property type="term" value="P:DNA integration"/>
    <property type="evidence" value="ECO:0007669"/>
    <property type="project" value="UniProtKB-KW"/>
</dbReference>
<sequence>MLLRDVLYALSMGLTIVSISHIAAAGYAALFQSNFCCIFDPKDCRIAHIHVTPNGLYHVEHGEVASSVSVTTITVEDLHRRMGHILHDAAQKLVKQGLVTGVVLEGDDGRMHTCESCEYAKATRKRVRKEREEPCAESFGNEIHSNLWGPAHTKMIHKKQYYVSFSDDATRYTCLSLLQHKDEAFDTY</sequence>
<dbReference type="GO" id="GO:0006310">
    <property type="term" value="P:DNA recombination"/>
    <property type="evidence" value="ECO:0007669"/>
    <property type="project" value="UniProtKB-KW"/>
</dbReference>
<keyword evidence="5" id="KW-0378">Hydrolase</keyword>
<dbReference type="InterPro" id="IPR039537">
    <property type="entry name" value="Retrotran_Ty1/copia-like"/>
</dbReference>
<dbReference type="Pfam" id="PF13976">
    <property type="entry name" value="gag_pre-integrs"/>
    <property type="match status" value="1"/>
</dbReference>
<evidence type="ECO:0000256" key="2">
    <source>
        <dbReference type="ARBA" id="ARBA00022722"/>
    </source>
</evidence>
<accession>A0A8S0WBV6</accession>
<proteinExistence type="predicted"/>
<evidence type="ECO:0000256" key="7">
    <source>
        <dbReference type="ARBA" id="ARBA00022908"/>
    </source>
</evidence>
<keyword evidence="13" id="KW-1185">Reference proteome</keyword>
<dbReference type="GO" id="GO:0016787">
    <property type="term" value="F:hydrolase activity"/>
    <property type="evidence" value="ECO:0007669"/>
    <property type="project" value="UniProtKB-KW"/>
</dbReference>
<reference evidence="12 13" key="1">
    <citation type="submission" date="2020-01" db="EMBL/GenBank/DDBJ databases">
        <authorList>
            <person name="Gupta K D."/>
        </authorList>
    </citation>
    <scope>NUCLEOTIDE SEQUENCE [LARGE SCALE GENOMIC DNA]</scope>
</reference>
<evidence type="ECO:0000256" key="6">
    <source>
        <dbReference type="ARBA" id="ARBA00022842"/>
    </source>
</evidence>
<evidence type="ECO:0000313" key="13">
    <source>
        <dbReference type="Proteomes" id="UP000467700"/>
    </source>
</evidence>
<keyword evidence="4" id="KW-0255">Endonuclease</keyword>
<keyword evidence="6" id="KW-0460">Magnesium</keyword>
<keyword evidence="8" id="KW-0695">RNA-directed DNA polymerase</keyword>
<evidence type="ECO:0000256" key="9">
    <source>
        <dbReference type="ARBA" id="ARBA00022932"/>
    </source>
</evidence>
<keyword evidence="2" id="KW-0540">Nuclease</keyword>
<keyword evidence="7" id="KW-0229">DNA integration</keyword>
<keyword evidence="3" id="KW-0479">Metal-binding</keyword>